<evidence type="ECO:0000313" key="4">
    <source>
        <dbReference type="Proteomes" id="UP001596002"/>
    </source>
</evidence>
<organism evidence="3 4">
    <name type="scientific">Effusibacillus consociatus</name>
    <dbReference type="NCBI Taxonomy" id="1117041"/>
    <lineage>
        <taxon>Bacteria</taxon>
        <taxon>Bacillati</taxon>
        <taxon>Bacillota</taxon>
        <taxon>Bacilli</taxon>
        <taxon>Bacillales</taxon>
        <taxon>Alicyclobacillaceae</taxon>
        <taxon>Effusibacillus</taxon>
    </lineage>
</organism>
<evidence type="ECO:0000313" key="3">
    <source>
        <dbReference type="EMBL" id="MFC4768593.1"/>
    </source>
</evidence>
<dbReference type="PRINTS" id="PR01713">
    <property type="entry name" value="NUCEPIMERASE"/>
</dbReference>
<dbReference type="Gene3D" id="3.40.50.720">
    <property type="entry name" value="NAD(P)-binding Rossmann-like Domain"/>
    <property type="match status" value="1"/>
</dbReference>
<gene>
    <name evidence="3" type="ORF">ACFO8Q_14705</name>
</gene>
<dbReference type="EMBL" id="JBHSHC010000108">
    <property type="protein sequence ID" value="MFC4768593.1"/>
    <property type="molecule type" value="Genomic_DNA"/>
</dbReference>
<evidence type="ECO:0000256" key="1">
    <source>
        <dbReference type="ARBA" id="ARBA00007637"/>
    </source>
</evidence>
<keyword evidence="4" id="KW-1185">Reference proteome</keyword>
<dbReference type="Proteomes" id="UP001596002">
    <property type="component" value="Unassembled WGS sequence"/>
</dbReference>
<comment type="caution">
    <text evidence="3">The sequence shown here is derived from an EMBL/GenBank/DDBJ whole genome shotgun (WGS) entry which is preliminary data.</text>
</comment>
<dbReference type="Pfam" id="PF01370">
    <property type="entry name" value="Epimerase"/>
    <property type="match status" value="1"/>
</dbReference>
<dbReference type="PANTHER" id="PTHR43000">
    <property type="entry name" value="DTDP-D-GLUCOSE 4,6-DEHYDRATASE-RELATED"/>
    <property type="match status" value="1"/>
</dbReference>
<evidence type="ECO:0000259" key="2">
    <source>
        <dbReference type="Pfam" id="PF01370"/>
    </source>
</evidence>
<reference evidence="4" key="1">
    <citation type="journal article" date="2019" name="Int. J. Syst. Evol. Microbiol.">
        <title>The Global Catalogue of Microorganisms (GCM) 10K type strain sequencing project: providing services to taxonomists for standard genome sequencing and annotation.</title>
        <authorList>
            <consortium name="The Broad Institute Genomics Platform"/>
            <consortium name="The Broad Institute Genome Sequencing Center for Infectious Disease"/>
            <person name="Wu L."/>
            <person name="Ma J."/>
        </authorList>
    </citation>
    <scope>NUCLEOTIDE SEQUENCE [LARGE SCALE GENOMIC DNA]</scope>
    <source>
        <strain evidence="4">WYCCWR 12678</strain>
    </source>
</reference>
<comment type="similarity">
    <text evidence="1">Belongs to the NAD(P)-dependent epimerase/dehydratase family.</text>
</comment>
<name>A0ABV9Q487_9BACL</name>
<dbReference type="InterPro" id="IPR036291">
    <property type="entry name" value="NAD(P)-bd_dom_sf"/>
</dbReference>
<protein>
    <submittedName>
        <fullName evidence="3">NAD-dependent epimerase/dehydratase family protein</fullName>
    </submittedName>
</protein>
<dbReference type="SUPFAM" id="SSF51735">
    <property type="entry name" value="NAD(P)-binding Rossmann-fold domains"/>
    <property type="match status" value="1"/>
</dbReference>
<dbReference type="InterPro" id="IPR001509">
    <property type="entry name" value="Epimerase_deHydtase"/>
</dbReference>
<sequence>MKILVTGAAGFIGSHLVERLLADGHQVIGVDMFTNTGWSRFKLYNIAQAQHHSNYTLLEQNLLEMDLAQLISDTDVVFHQAAIAGVRKSWGSDFQDYVKLNILATQQLLEACKNSSIRKFVYASSSSVYGGTNGPTSEEKLPSPVSPYGVSKLAGEHLVQLYYANYGVPATSLRYFTVYGPRQRPDMAFHKFLKAVLQGEPIPLYGDGQQTRDFTYIQDAVEANVLAMNFPEHGNVFNIGGKERASVLEVLELVGEVTGLDVAVQHLPPQHGDPLHTWADITRARERLGYDPKVRLRDGLEKEWEYIREIYTK</sequence>
<dbReference type="RefSeq" id="WP_380026544.1">
    <property type="nucleotide sequence ID" value="NZ_JBHSHC010000108.1"/>
</dbReference>
<accession>A0ABV9Q487</accession>
<proteinExistence type="inferred from homology"/>
<feature type="domain" description="NAD-dependent epimerase/dehydratase" evidence="2">
    <location>
        <begin position="3"/>
        <end position="240"/>
    </location>
</feature>